<organism evidence="8 9">
    <name type="scientific">Desulfosarcina widdelii</name>
    <dbReference type="NCBI Taxonomy" id="947919"/>
    <lineage>
        <taxon>Bacteria</taxon>
        <taxon>Pseudomonadati</taxon>
        <taxon>Thermodesulfobacteriota</taxon>
        <taxon>Desulfobacteria</taxon>
        <taxon>Desulfobacterales</taxon>
        <taxon>Desulfosarcinaceae</taxon>
        <taxon>Desulfosarcina</taxon>
    </lineage>
</organism>
<evidence type="ECO:0000256" key="4">
    <source>
        <dbReference type="ARBA" id="ARBA00023125"/>
    </source>
</evidence>
<protein>
    <recommendedName>
        <fullName evidence="7">Response regulatory domain-containing protein</fullName>
    </recommendedName>
</protein>
<keyword evidence="2" id="KW-0902">Two-component regulatory system</keyword>
<dbReference type="KEGG" id="dwd:DSCW_45890"/>
<keyword evidence="1 6" id="KW-0597">Phosphoprotein</keyword>
<evidence type="ECO:0000256" key="2">
    <source>
        <dbReference type="ARBA" id="ARBA00023012"/>
    </source>
</evidence>
<dbReference type="PANTHER" id="PTHR48111:SF1">
    <property type="entry name" value="TWO-COMPONENT RESPONSE REGULATOR ORR33"/>
    <property type="match status" value="1"/>
</dbReference>
<evidence type="ECO:0000256" key="5">
    <source>
        <dbReference type="ARBA" id="ARBA00023163"/>
    </source>
</evidence>
<dbReference type="InterPro" id="IPR039420">
    <property type="entry name" value="WalR-like"/>
</dbReference>
<dbReference type="EMBL" id="AP021875">
    <property type="protein sequence ID" value="BBO77172.1"/>
    <property type="molecule type" value="Genomic_DNA"/>
</dbReference>
<sequence>MRKYRILLVDDDPFILTGIGKDLESSGYDVTPAKSGERAIELMESGHFDMVITDLVMGRIDGIEVLKTAKAKNPQTMVLILTGYGDMASAIDALRLDADDYLLKPCEPDELKLRVASYFERLELKRKLKLYETILPVCCVCKKIRDDGGREPGTGKWMTVENYIWRKAGIAPTSTYCPECAAATKKEIGIA</sequence>
<evidence type="ECO:0000256" key="6">
    <source>
        <dbReference type="PROSITE-ProRule" id="PRU00169"/>
    </source>
</evidence>
<dbReference type="AlphaFoldDB" id="A0A5K7Z594"/>
<proteinExistence type="predicted"/>
<evidence type="ECO:0000313" key="9">
    <source>
        <dbReference type="Proteomes" id="UP000427769"/>
    </source>
</evidence>
<keyword evidence="5" id="KW-0804">Transcription</keyword>
<dbReference type="GO" id="GO:0006355">
    <property type="term" value="P:regulation of DNA-templated transcription"/>
    <property type="evidence" value="ECO:0007669"/>
    <property type="project" value="TreeGrafter"/>
</dbReference>
<evidence type="ECO:0000313" key="8">
    <source>
        <dbReference type="EMBL" id="BBO77172.1"/>
    </source>
</evidence>
<dbReference type="PANTHER" id="PTHR48111">
    <property type="entry name" value="REGULATOR OF RPOS"/>
    <property type="match status" value="1"/>
</dbReference>
<dbReference type="GO" id="GO:0032993">
    <property type="term" value="C:protein-DNA complex"/>
    <property type="evidence" value="ECO:0007669"/>
    <property type="project" value="TreeGrafter"/>
</dbReference>
<dbReference type="SUPFAM" id="SSF52172">
    <property type="entry name" value="CheY-like"/>
    <property type="match status" value="1"/>
</dbReference>
<feature type="domain" description="Response regulatory" evidence="7">
    <location>
        <begin position="5"/>
        <end position="119"/>
    </location>
</feature>
<keyword evidence="9" id="KW-1185">Reference proteome</keyword>
<evidence type="ECO:0000256" key="3">
    <source>
        <dbReference type="ARBA" id="ARBA00023015"/>
    </source>
</evidence>
<dbReference type="PROSITE" id="PS50110">
    <property type="entry name" value="RESPONSE_REGULATORY"/>
    <property type="match status" value="1"/>
</dbReference>
<reference evidence="8 9" key="1">
    <citation type="submission" date="2019-11" db="EMBL/GenBank/DDBJ databases">
        <title>Comparative genomics of hydrocarbon-degrading Desulfosarcina strains.</title>
        <authorList>
            <person name="Watanabe M."/>
            <person name="Kojima H."/>
            <person name="Fukui M."/>
        </authorList>
    </citation>
    <scope>NUCLEOTIDE SEQUENCE [LARGE SCALE GENOMIC DNA]</scope>
    <source>
        <strain evidence="8 9">PP31</strain>
    </source>
</reference>
<gene>
    <name evidence="8" type="ORF">DSCW_45890</name>
</gene>
<accession>A0A5K7Z594</accession>
<dbReference type="Pfam" id="PF00072">
    <property type="entry name" value="Response_reg"/>
    <property type="match status" value="1"/>
</dbReference>
<dbReference type="InterPro" id="IPR011006">
    <property type="entry name" value="CheY-like_superfamily"/>
</dbReference>
<dbReference type="GO" id="GO:0000156">
    <property type="term" value="F:phosphorelay response regulator activity"/>
    <property type="evidence" value="ECO:0007669"/>
    <property type="project" value="TreeGrafter"/>
</dbReference>
<dbReference type="GO" id="GO:0000976">
    <property type="term" value="F:transcription cis-regulatory region binding"/>
    <property type="evidence" value="ECO:0007669"/>
    <property type="project" value="TreeGrafter"/>
</dbReference>
<dbReference type="Gene3D" id="3.40.50.2300">
    <property type="match status" value="1"/>
</dbReference>
<feature type="modified residue" description="4-aspartylphosphate" evidence="6">
    <location>
        <position position="54"/>
    </location>
</feature>
<dbReference type="InterPro" id="IPR001789">
    <property type="entry name" value="Sig_transdc_resp-reg_receiver"/>
</dbReference>
<dbReference type="Proteomes" id="UP000427769">
    <property type="component" value="Chromosome"/>
</dbReference>
<dbReference type="OrthoDB" id="9797753at2"/>
<keyword evidence="3" id="KW-0805">Transcription regulation</keyword>
<dbReference type="SMART" id="SM00448">
    <property type="entry name" value="REC"/>
    <property type="match status" value="1"/>
</dbReference>
<dbReference type="GO" id="GO:0005829">
    <property type="term" value="C:cytosol"/>
    <property type="evidence" value="ECO:0007669"/>
    <property type="project" value="TreeGrafter"/>
</dbReference>
<dbReference type="RefSeq" id="WP_155305940.1">
    <property type="nucleotide sequence ID" value="NZ_AP021875.1"/>
</dbReference>
<evidence type="ECO:0000259" key="7">
    <source>
        <dbReference type="PROSITE" id="PS50110"/>
    </source>
</evidence>
<name>A0A5K7Z594_9BACT</name>
<evidence type="ECO:0000256" key="1">
    <source>
        <dbReference type="ARBA" id="ARBA00022553"/>
    </source>
</evidence>
<keyword evidence="4" id="KW-0238">DNA-binding</keyword>